<evidence type="ECO:0000313" key="3">
    <source>
        <dbReference type="EMBL" id="TCJ18646.1"/>
    </source>
</evidence>
<accession>A0A4R1BMQ8</accession>
<dbReference type="EMBL" id="SJZI01000004">
    <property type="protein sequence ID" value="TCJ18646.1"/>
    <property type="molecule type" value="Genomic_DNA"/>
</dbReference>
<dbReference type="AlphaFoldDB" id="A0A4R1BMQ8"/>
<sequence>MNIGKKILSALVELPEEERRNAAEPVTNGNAQPKSSYAPPDTDKFRKHFENLLAEANRPGPDYYEFARTIAALRVIGDEGARYAAAFAGLQAQGLTRQTLLETAQEYLALLDEDAARFRSTVDVTQQEKVQARRSEYESNTARMEELRAEIACLEQRNQSLQEEIGEQEAKLQVNGRAYEAAWAEEQDRIRQDIERISKHIS</sequence>
<feature type="region of interest" description="Disordered" evidence="2">
    <location>
        <begin position="19"/>
        <end position="43"/>
    </location>
</feature>
<proteinExistence type="predicted"/>
<name>A0A4R1BMQ8_9BACT</name>
<dbReference type="RefSeq" id="WP_131447037.1">
    <property type="nucleotide sequence ID" value="NZ_SJZI01000004.1"/>
</dbReference>
<dbReference type="OrthoDB" id="1160770at2"/>
<evidence type="ECO:0000313" key="4">
    <source>
        <dbReference type="Proteomes" id="UP000295334"/>
    </source>
</evidence>
<reference evidence="3 4" key="1">
    <citation type="submission" date="2019-03" db="EMBL/GenBank/DDBJ databases">
        <authorList>
            <person name="Kim M.K.M."/>
        </authorList>
    </citation>
    <scope>NUCLEOTIDE SEQUENCE [LARGE SCALE GENOMIC DNA]</scope>
    <source>
        <strain evidence="3 4">17J68-12</strain>
    </source>
</reference>
<gene>
    <name evidence="3" type="ORF">EPD60_03870</name>
</gene>
<feature type="coiled-coil region" evidence="1">
    <location>
        <begin position="137"/>
        <end position="171"/>
    </location>
</feature>
<evidence type="ECO:0000256" key="1">
    <source>
        <dbReference type="SAM" id="Coils"/>
    </source>
</evidence>
<protein>
    <submittedName>
        <fullName evidence="3">Uncharacterized protein</fullName>
    </submittedName>
</protein>
<dbReference type="Proteomes" id="UP000295334">
    <property type="component" value="Unassembled WGS sequence"/>
</dbReference>
<organism evidence="3 4">
    <name type="scientific">Flaviaesturariibacter flavus</name>
    <dbReference type="NCBI Taxonomy" id="2502780"/>
    <lineage>
        <taxon>Bacteria</taxon>
        <taxon>Pseudomonadati</taxon>
        <taxon>Bacteroidota</taxon>
        <taxon>Chitinophagia</taxon>
        <taxon>Chitinophagales</taxon>
        <taxon>Chitinophagaceae</taxon>
        <taxon>Flaviaestuariibacter</taxon>
    </lineage>
</organism>
<keyword evidence="1" id="KW-0175">Coiled coil</keyword>
<comment type="caution">
    <text evidence="3">The sequence shown here is derived from an EMBL/GenBank/DDBJ whole genome shotgun (WGS) entry which is preliminary data.</text>
</comment>
<evidence type="ECO:0000256" key="2">
    <source>
        <dbReference type="SAM" id="MobiDB-lite"/>
    </source>
</evidence>
<keyword evidence="4" id="KW-1185">Reference proteome</keyword>